<evidence type="ECO:0000256" key="1">
    <source>
        <dbReference type="ARBA" id="ARBA00022723"/>
    </source>
</evidence>
<dbReference type="EMBL" id="JBAMMX010000005">
    <property type="protein sequence ID" value="KAK6940013.1"/>
    <property type="molecule type" value="Genomic_DNA"/>
</dbReference>
<gene>
    <name evidence="3" type="ORF">RJ641_029544</name>
</gene>
<dbReference type="GO" id="GO:0004497">
    <property type="term" value="F:monooxygenase activity"/>
    <property type="evidence" value="ECO:0007669"/>
    <property type="project" value="InterPro"/>
</dbReference>
<dbReference type="Gene3D" id="1.10.630.10">
    <property type="entry name" value="Cytochrome P450"/>
    <property type="match status" value="1"/>
</dbReference>
<comment type="caution">
    <text evidence="3">The sequence shown here is derived from an EMBL/GenBank/DDBJ whole genome shotgun (WGS) entry which is preliminary data.</text>
</comment>
<dbReference type="GO" id="GO:0005506">
    <property type="term" value="F:iron ion binding"/>
    <property type="evidence" value="ECO:0007669"/>
    <property type="project" value="InterPro"/>
</dbReference>
<proteinExistence type="predicted"/>
<dbReference type="GO" id="GO:0016132">
    <property type="term" value="P:brassinosteroid biosynthetic process"/>
    <property type="evidence" value="ECO:0007669"/>
    <property type="project" value="TreeGrafter"/>
</dbReference>
<dbReference type="PANTHER" id="PTHR24286">
    <property type="entry name" value="CYTOCHROME P450 26"/>
    <property type="match status" value="1"/>
</dbReference>
<keyword evidence="1" id="KW-0479">Metal-binding</keyword>
<sequence length="256" mass="29417">MEPNSLMMFAMSIGYFQFYEEEATKVWEGKQFQFINTFAIETLDQWSGRNILVLEEASTFTLGVIGNMIMGLEPTGEEQEKFRSNFKLISSCFASLPLKIPGTAFYRGMKACDRMFAVLDSIISKRRSGSGFRQDFLQSLLKKHSKDTVEEDEDKLTDKQLKDNILTLLIAGHEPCSLLVMIPQRLVSPGSSNFWEEHMEILCKREGRTTLTWSEVNNMPYNKVISETLWRATILPWFSRKAAQDFEIDGYNIQKG</sequence>
<dbReference type="PANTHER" id="PTHR24286:SF28">
    <property type="entry name" value="ABSCISIC ACID 8'-HYDROXYLASE 3-LIKE"/>
    <property type="match status" value="1"/>
</dbReference>
<dbReference type="GO" id="GO:0010268">
    <property type="term" value="P:brassinosteroid homeostasis"/>
    <property type="evidence" value="ECO:0007669"/>
    <property type="project" value="TreeGrafter"/>
</dbReference>
<evidence type="ECO:0000313" key="4">
    <source>
        <dbReference type="Proteomes" id="UP001370490"/>
    </source>
</evidence>
<dbReference type="SUPFAM" id="SSF48264">
    <property type="entry name" value="Cytochrome P450"/>
    <property type="match status" value="1"/>
</dbReference>
<dbReference type="AlphaFoldDB" id="A0AAN8VRX8"/>
<protein>
    <submittedName>
        <fullName evidence="3">Cytochrome P450</fullName>
    </submittedName>
</protein>
<organism evidence="3 4">
    <name type="scientific">Dillenia turbinata</name>
    <dbReference type="NCBI Taxonomy" id="194707"/>
    <lineage>
        <taxon>Eukaryota</taxon>
        <taxon>Viridiplantae</taxon>
        <taxon>Streptophyta</taxon>
        <taxon>Embryophyta</taxon>
        <taxon>Tracheophyta</taxon>
        <taxon>Spermatophyta</taxon>
        <taxon>Magnoliopsida</taxon>
        <taxon>eudicotyledons</taxon>
        <taxon>Gunneridae</taxon>
        <taxon>Pentapetalae</taxon>
        <taxon>Dilleniales</taxon>
        <taxon>Dilleniaceae</taxon>
        <taxon>Dillenia</taxon>
    </lineage>
</organism>
<name>A0AAN8VRX8_9MAGN</name>
<keyword evidence="4" id="KW-1185">Reference proteome</keyword>
<reference evidence="3 4" key="1">
    <citation type="submission" date="2023-12" db="EMBL/GenBank/DDBJ databases">
        <title>A high-quality genome assembly for Dillenia turbinata (Dilleniales).</title>
        <authorList>
            <person name="Chanderbali A."/>
        </authorList>
    </citation>
    <scope>NUCLEOTIDE SEQUENCE [LARGE SCALE GENOMIC DNA]</scope>
    <source>
        <strain evidence="3">LSX21</strain>
        <tissue evidence="3">Leaf</tissue>
    </source>
</reference>
<dbReference type="Pfam" id="PF00067">
    <property type="entry name" value="p450"/>
    <property type="match status" value="1"/>
</dbReference>
<dbReference type="GO" id="GO:0016705">
    <property type="term" value="F:oxidoreductase activity, acting on paired donors, with incorporation or reduction of molecular oxygen"/>
    <property type="evidence" value="ECO:0007669"/>
    <property type="project" value="InterPro"/>
</dbReference>
<dbReference type="InterPro" id="IPR001128">
    <property type="entry name" value="Cyt_P450"/>
</dbReference>
<dbReference type="GO" id="GO:0020037">
    <property type="term" value="F:heme binding"/>
    <property type="evidence" value="ECO:0007669"/>
    <property type="project" value="InterPro"/>
</dbReference>
<dbReference type="GO" id="GO:0016125">
    <property type="term" value="P:sterol metabolic process"/>
    <property type="evidence" value="ECO:0007669"/>
    <property type="project" value="TreeGrafter"/>
</dbReference>
<evidence type="ECO:0000313" key="3">
    <source>
        <dbReference type="EMBL" id="KAK6940013.1"/>
    </source>
</evidence>
<keyword evidence="2" id="KW-0408">Iron</keyword>
<dbReference type="Proteomes" id="UP001370490">
    <property type="component" value="Unassembled WGS sequence"/>
</dbReference>
<evidence type="ECO:0000256" key="2">
    <source>
        <dbReference type="ARBA" id="ARBA00023004"/>
    </source>
</evidence>
<dbReference type="InterPro" id="IPR036396">
    <property type="entry name" value="Cyt_P450_sf"/>
</dbReference>
<accession>A0AAN8VRX8</accession>